<dbReference type="InterPro" id="IPR017482">
    <property type="entry name" value="Lambda-type_endonuclease"/>
</dbReference>
<dbReference type="Gene3D" id="3.90.320.10">
    <property type="match status" value="1"/>
</dbReference>
<dbReference type="GO" id="GO:0004527">
    <property type="term" value="F:exonuclease activity"/>
    <property type="evidence" value="ECO:0007669"/>
    <property type="project" value="UniProtKB-KW"/>
</dbReference>
<reference evidence="2" key="1">
    <citation type="journal article" date="2021" name="Proc. Natl. Acad. Sci. U.S.A.">
        <title>A Catalog of Tens of Thousands of Viruses from Human Metagenomes Reveals Hidden Associations with Chronic Diseases.</title>
        <authorList>
            <person name="Tisza M.J."/>
            <person name="Buck C.B."/>
        </authorList>
    </citation>
    <scope>NUCLEOTIDE SEQUENCE</scope>
    <source>
        <strain evidence="2">CtyDR6</strain>
    </source>
</reference>
<dbReference type="InterPro" id="IPR019080">
    <property type="entry name" value="YqaJ_viral_recombinase"/>
</dbReference>
<dbReference type="EMBL" id="BK015675">
    <property type="protein sequence ID" value="DAE19433.1"/>
    <property type="molecule type" value="Genomic_DNA"/>
</dbReference>
<keyword evidence="2" id="KW-0269">Exonuclease</keyword>
<evidence type="ECO:0000259" key="1">
    <source>
        <dbReference type="Pfam" id="PF09588"/>
    </source>
</evidence>
<dbReference type="SUPFAM" id="SSF52980">
    <property type="entry name" value="Restriction endonuclease-like"/>
    <property type="match status" value="1"/>
</dbReference>
<dbReference type="InterPro" id="IPR011335">
    <property type="entry name" value="Restrct_endonuc-II-like"/>
</dbReference>
<name>A0A8S5QKV0_9CAUD</name>
<feature type="domain" description="YqaJ viral recombinase" evidence="1">
    <location>
        <begin position="43"/>
        <end position="176"/>
    </location>
</feature>
<keyword evidence="2" id="KW-0540">Nuclease</keyword>
<dbReference type="NCBIfam" id="TIGR03033">
    <property type="entry name" value="phage_rel_nuc"/>
    <property type="match status" value="1"/>
</dbReference>
<dbReference type="InterPro" id="IPR011604">
    <property type="entry name" value="PDDEXK-like_dom_sf"/>
</dbReference>
<proteinExistence type="predicted"/>
<evidence type="ECO:0000313" key="2">
    <source>
        <dbReference type="EMBL" id="DAE19433.1"/>
    </source>
</evidence>
<dbReference type="Pfam" id="PF09588">
    <property type="entry name" value="YqaJ"/>
    <property type="match status" value="1"/>
</dbReference>
<sequence length="356" mass="39800">MGKTAGITPSGRSARTAAKNGLRKWRRLKMVTKIPIDGMSREEWLAERRKSLGGSDMGALLGLNKYRSPYAVWAEKTGLIGETPDNEAMRQGRDLEEYVACRFEEASDKVVRRVNYILRNDDAPHLHANIDRRILKESAGLECKTASALSMKNYVGGEFPESYYAQCVTYLAVTGWKRWYLAALVLNKAFFIYQVTTVPDDECPAWCESSVYVSPDEIAALKRCAADFWTAHVETGEPPSPDGAEDTTEMLETIYAGGGGCVELFGRETALAQYFELIGEKKELETRIETIKQTIMQDMGDAESAECGRYSVSWAAQSRSTFDAKAFAKDHPDADLGKYYKQTTFRRFSIKEGKAS</sequence>
<accession>A0A8S5QKV0</accession>
<keyword evidence="2" id="KW-0378">Hydrolase</keyword>
<organism evidence="2">
    <name type="scientific">Podoviridae sp. ctyDR6</name>
    <dbReference type="NCBI Taxonomy" id="2825288"/>
    <lineage>
        <taxon>Viruses</taxon>
        <taxon>Duplodnaviria</taxon>
        <taxon>Heunggongvirae</taxon>
        <taxon>Uroviricota</taxon>
        <taxon>Caudoviricetes</taxon>
    </lineage>
</organism>
<protein>
    <submittedName>
        <fullName evidence="2">Exonuclease</fullName>
    </submittedName>
</protein>